<keyword evidence="1" id="KW-0732">Signal</keyword>
<dbReference type="EMBL" id="ADEG01000016">
    <property type="protein sequence ID" value="EFA93039.1"/>
    <property type="molecule type" value="Genomic_DNA"/>
</dbReference>
<gene>
    <name evidence="5" type="ORF">HMPREF0650_1075</name>
</gene>
<evidence type="ECO:0008006" key="7">
    <source>
        <dbReference type="Google" id="ProtNLM"/>
    </source>
</evidence>
<protein>
    <recommendedName>
        <fullName evidence="7">DUF5125 domain-containing protein</fullName>
    </recommendedName>
</protein>
<comment type="caution">
    <text evidence="5">The sequence shown here is derived from an EMBL/GenBank/DDBJ whole genome shotgun (WGS) entry which is preliminary data.</text>
</comment>
<dbReference type="InterPro" id="IPR033430">
    <property type="entry name" value="DUF5121"/>
</dbReference>
<evidence type="ECO:0000256" key="1">
    <source>
        <dbReference type="SAM" id="SignalP"/>
    </source>
</evidence>
<evidence type="ECO:0000259" key="2">
    <source>
        <dbReference type="Pfam" id="PF16408"/>
    </source>
</evidence>
<feature type="domain" description="DUF5121" evidence="4">
    <location>
        <begin position="320"/>
        <end position="437"/>
    </location>
</feature>
<reference evidence="5 6" key="1">
    <citation type="submission" date="2009-12" db="EMBL/GenBank/DDBJ databases">
        <title>Genome Sequence of Prevotella buccalis ATCC 35310.</title>
        <authorList>
            <person name="Durkin A.S."/>
            <person name="Madupu R."/>
            <person name="Torralba M."/>
            <person name="Methe B."/>
            <person name="Sutton G."/>
            <person name="Strausberg R.L."/>
            <person name="Nelson K.E."/>
        </authorList>
    </citation>
    <scope>NUCLEOTIDE SEQUENCE [LARGE SCALE GENOMIC DNA]</scope>
    <source>
        <strain evidence="5 6">ATCC 35310</strain>
    </source>
</reference>
<keyword evidence="6" id="KW-1185">Reference proteome</keyword>
<evidence type="ECO:0000313" key="6">
    <source>
        <dbReference type="Proteomes" id="UP000005283"/>
    </source>
</evidence>
<dbReference type="InterPro" id="IPR033429">
    <property type="entry name" value="DUF5125"/>
</dbReference>
<dbReference type="AlphaFoldDB" id="D1W382"/>
<dbReference type="Pfam" id="PF17163">
    <property type="entry name" value="DUF5125"/>
    <property type="match status" value="1"/>
</dbReference>
<feature type="chain" id="PRO_5003026730" description="DUF5125 domain-containing protein" evidence="1">
    <location>
        <begin position="23"/>
        <end position="451"/>
    </location>
</feature>
<dbReference type="eggNOG" id="ENOG502Z8X2">
    <property type="taxonomic scope" value="Bacteria"/>
</dbReference>
<name>D1W382_9BACT</name>
<organism evidence="5 6">
    <name type="scientific">Hoylesella buccalis ATCC 35310</name>
    <dbReference type="NCBI Taxonomy" id="679190"/>
    <lineage>
        <taxon>Bacteria</taxon>
        <taxon>Pseudomonadati</taxon>
        <taxon>Bacteroidota</taxon>
        <taxon>Bacteroidia</taxon>
        <taxon>Bacteroidales</taxon>
        <taxon>Prevotellaceae</taxon>
        <taxon>Hoylesella</taxon>
    </lineage>
</organism>
<dbReference type="Pfam" id="PF17165">
    <property type="entry name" value="DUF5121"/>
    <property type="match status" value="1"/>
</dbReference>
<dbReference type="Gene3D" id="2.60.40.3620">
    <property type="match status" value="1"/>
</dbReference>
<accession>D1W382</accession>
<feature type="domain" description="DUF5016" evidence="2">
    <location>
        <begin position="2"/>
        <end position="123"/>
    </location>
</feature>
<proteinExistence type="predicted"/>
<dbReference type="PROSITE" id="PS51257">
    <property type="entry name" value="PROKAR_LIPOPROTEIN"/>
    <property type="match status" value="1"/>
</dbReference>
<dbReference type="Proteomes" id="UP000005283">
    <property type="component" value="Unassembled WGS sequence"/>
</dbReference>
<evidence type="ECO:0000259" key="3">
    <source>
        <dbReference type="Pfam" id="PF17163"/>
    </source>
</evidence>
<dbReference type="InterPro" id="IPR032184">
    <property type="entry name" value="DUF5016"/>
</dbReference>
<dbReference type="STRING" id="679190.HMPREF0650_1075"/>
<sequence length="451" mass="49773">MKMKRYIKHILALIIAVPLLVACNDDETTTGNPVITVSTERLSATMGDSIDYHVNCSNSTGVPLSTLKVELCYGGEVVATQTVRTKTEGTYSGRIKVPFYRSIPNGTAELRYTLQDVSLAITEKSLEVDIQRPKFKSIDFVCADGKTYAMTPSAENPYLFTTFINTPSTVTKGHFKAPAVGNTHEPLLFGWNGKEVSLGNDGDITFTSENAGDVEISFDMRYFEYGPTYEAQITLVQFAASGETQVLNMSRGKLYEFEGSPEMKSDEWYYDPDFLSRNNDGTFTFKALTGSYSLTADFEKKYFRIHPLAENGNPASLQPDGTGCIWIIGSEGVNKPTWKAINHGWWTGVDVDVAMAPIADKVYQVTLTIGQQLNAKDINFKFFGQPNWGVEFGKAGSDHYLVTDNPNFKVQEKDGNIAIADDATIKDGETYVFTIDCSAGMKPAKLKVAKQ</sequence>
<feature type="signal peptide" evidence="1">
    <location>
        <begin position="1"/>
        <end position="22"/>
    </location>
</feature>
<feature type="domain" description="DUF5125" evidence="3">
    <location>
        <begin position="128"/>
        <end position="309"/>
    </location>
</feature>
<dbReference type="Pfam" id="PF16408">
    <property type="entry name" value="DUF5016"/>
    <property type="match status" value="1"/>
</dbReference>
<evidence type="ECO:0000259" key="4">
    <source>
        <dbReference type="Pfam" id="PF17165"/>
    </source>
</evidence>
<evidence type="ECO:0000313" key="5">
    <source>
        <dbReference type="EMBL" id="EFA93039.1"/>
    </source>
</evidence>